<evidence type="ECO:0000313" key="1">
    <source>
        <dbReference type="EMBL" id="JAD80602.1"/>
    </source>
</evidence>
<sequence length="23" mass="2637">MVVRSSRRCVRSLGNLLVYLAML</sequence>
<dbReference type="EMBL" id="GBRH01217293">
    <property type="protein sequence ID" value="JAD80602.1"/>
    <property type="molecule type" value="Transcribed_RNA"/>
</dbReference>
<proteinExistence type="predicted"/>
<reference evidence="1" key="2">
    <citation type="journal article" date="2015" name="Data Brief">
        <title>Shoot transcriptome of the giant reed, Arundo donax.</title>
        <authorList>
            <person name="Barrero R.A."/>
            <person name="Guerrero F.D."/>
            <person name="Moolhuijzen P."/>
            <person name="Goolsby J.A."/>
            <person name="Tidwell J."/>
            <person name="Bellgard S.E."/>
            <person name="Bellgard M.I."/>
        </authorList>
    </citation>
    <scope>NUCLEOTIDE SEQUENCE</scope>
    <source>
        <tissue evidence="1">Shoot tissue taken approximately 20 cm above the soil surface</tissue>
    </source>
</reference>
<dbReference type="AlphaFoldDB" id="A0A0A9DA59"/>
<accession>A0A0A9DA59</accession>
<reference evidence="1" key="1">
    <citation type="submission" date="2014-09" db="EMBL/GenBank/DDBJ databases">
        <authorList>
            <person name="Magalhaes I.L.F."/>
            <person name="Oliveira U."/>
            <person name="Santos F.R."/>
            <person name="Vidigal T.H.D.A."/>
            <person name="Brescovit A.D."/>
            <person name="Santos A.J."/>
        </authorList>
    </citation>
    <scope>NUCLEOTIDE SEQUENCE</scope>
    <source>
        <tissue evidence="1">Shoot tissue taken approximately 20 cm above the soil surface</tissue>
    </source>
</reference>
<organism evidence="1">
    <name type="scientific">Arundo donax</name>
    <name type="common">Giant reed</name>
    <name type="synonym">Donax arundinaceus</name>
    <dbReference type="NCBI Taxonomy" id="35708"/>
    <lineage>
        <taxon>Eukaryota</taxon>
        <taxon>Viridiplantae</taxon>
        <taxon>Streptophyta</taxon>
        <taxon>Embryophyta</taxon>
        <taxon>Tracheophyta</taxon>
        <taxon>Spermatophyta</taxon>
        <taxon>Magnoliopsida</taxon>
        <taxon>Liliopsida</taxon>
        <taxon>Poales</taxon>
        <taxon>Poaceae</taxon>
        <taxon>PACMAD clade</taxon>
        <taxon>Arundinoideae</taxon>
        <taxon>Arundineae</taxon>
        <taxon>Arundo</taxon>
    </lineage>
</organism>
<protein>
    <submittedName>
        <fullName evidence="1">Uncharacterized protein</fullName>
    </submittedName>
</protein>
<name>A0A0A9DA59_ARUDO</name>